<dbReference type="OrthoDB" id="2865823at2759"/>
<organism evidence="1 2">
    <name type="scientific">Gymnopus androsaceus JB14</name>
    <dbReference type="NCBI Taxonomy" id="1447944"/>
    <lineage>
        <taxon>Eukaryota</taxon>
        <taxon>Fungi</taxon>
        <taxon>Dikarya</taxon>
        <taxon>Basidiomycota</taxon>
        <taxon>Agaricomycotina</taxon>
        <taxon>Agaricomycetes</taxon>
        <taxon>Agaricomycetidae</taxon>
        <taxon>Agaricales</taxon>
        <taxon>Marasmiineae</taxon>
        <taxon>Omphalotaceae</taxon>
        <taxon>Gymnopus</taxon>
    </lineage>
</organism>
<evidence type="ECO:0000313" key="1">
    <source>
        <dbReference type="EMBL" id="KAE9407505.1"/>
    </source>
</evidence>
<sequence>MSTITETSTIPFPLMMMQSSLEFDSTSTLKHSLPVEITQLIIHHTWALPLSTFERAHLMKSSLLVSLCWMTLFVRETLTDVHLISGDYALKYDGFIHGRRRSDSEESVYTTIARVDSDAARWLCRSITVHCIDLQSVPQPPEAKYLGPMHPMGGSAHVVANLLQFQQSAYSCNCNATGKALPNFTGRVSVQFDCKVPIDILDVLNMHLPEGLEGVRRRALAFRDKGFWTIELIGVGVKAIQTRKGTPSLYGVRRIEPSAAMALYSLLIILWRWLWSSH</sequence>
<keyword evidence="2" id="KW-1185">Reference proteome</keyword>
<gene>
    <name evidence="1" type="ORF">BT96DRAFT_971222</name>
</gene>
<proteinExistence type="predicted"/>
<name>A0A6A4IFT5_9AGAR</name>
<protein>
    <submittedName>
        <fullName evidence="1">Uncharacterized protein</fullName>
    </submittedName>
</protein>
<accession>A0A6A4IFT5</accession>
<dbReference type="EMBL" id="ML769395">
    <property type="protein sequence ID" value="KAE9407505.1"/>
    <property type="molecule type" value="Genomic_DNA"/>
</dbReference>
<dbReference type="AlphaFoldDB" id="A0A6A4IFT5"/>
<reference evidence="1" key="1">
    <citation type="journal article" date="2019" name="Environ. Microbiol.">
        <title>Fungal ecological strategies reflected in gene transcription - a case study of two litter decomposers.</title>
        <authorList>
            <person name="Barbi F."/>
            <person name="Kohler A."/>
            <person name="Barry K."/>
            <person name="Baskaran P."/>
            <person name="Daum C."/>
            <person name="Fauchery L."/>
            <person name="Ihrmark K."/>
            <person name="Kuo A."/>
            <person name="LaButti K."/>
            <person name="Lipzen A."/>
            <person name="Morin E."/>
            <person name="Grigoriev I.V."/>
            <person name="Henrissat B."/>
            <person name="Lindahl B."/>
            <person name="Martin F."/>
        </authorList>
    </citation>
    <scope>NUCLEOTIDE SEQUENCE</scope>
    <source>
        <strain evidence="1">JB14</strain>
    </source>
</reference>
<dbReference type="Proteomes" id="UP000799118">
    <property type="component" value="Unassembled WGS sequence"/>
</dbReference>
<evidence type="ECO:0000313" key="2">
    <source>
        <dbReference type="Proteomes" id="UP000799118"/>
    </source>
</evidence>